<accession>A0ABQ4EVD1</accession>
<organism evidence="2 3">
    <name type="scientific">Plantactinospora mayteni</name>
    <dbReference type="NCBI Taxonomy" id="566021"/>
    <lineage>
        <taxon>Bacteria</taxon>
        <taxon>Bacillati</taxon>
        <taxon>Actinomycetota</taxon>
        <taxon>Actinomycetes</taxon>
        <taxon>Micromonosporales</taxon>
        <taxon>Micromonosporaceae</taxon>
        <taxon>Plantactinospora</taxon>
    </lineage>
</organism>
<proteinExistence type="predicted"/>
<evidence type="ECO:0000313" key="2">
    <source>
        <dbReference type="EMBL" id="GIG98577.1"/>
    </source>
</evidence>
<dbReference type="RefSeq" id="WP_203860003.1">
    <property type="nucleotide sequence ID" value="NZ_BAAAZQ010000025.1"/>
</dbReference>
<dbReference type="Pfam" id="PF13228">
    <property type="entry name" value="DUF4037"/>
    <property type="match status" value="1"/>
</dbReference>
<dbReference type="InterPro" id="IPR025117">
    <property type="entry name" value="DUF4037"/>
</dbReference>
<reference evidence="2 3" key="1">
    <citation type="submission" date="2021-01" db="EMBL/GenBank/DDBJ databases">
        <title>Whole genome shotgun sequence of Plantactinospora mayteni NBRC 109088.</title>
        <authorList>
            <person name="Komaki H."/>
            <person name="Tamura T."/>
        </authorList>
    </citation>
    <scope>NUCLEOTIDE SEQUENCE [LARGE SCALE GENOMIC DNA]</scope>
    <source>
        <strain evidence="2 3">NBRC 109088</strain>
    </source>
</reference>
<dbReference type="Proteomes" id="UP000621500">
    <property type="component" value="Unassembled WGS sequence"/>
</dbReference>
<dbReference type="EMBL" id="BONX01000035">
    <property type="protein sequence ID" value="GIG98577.1"/>
    <property type="molecule type" value="Genomic_DNA"/>
</dbReference>
<evidence type="ECO:0000313" key="3">
    <source>
        <dbReference type="Proteomes" id="UP000621500"/>
    </source>
</evidence>
<protein>
    <recommendedName>
        <fullName evidence="1">DUF4037 domain-containing protein</fullName>
    </recommendedName>
</protein>
<keyword evidence="3" id="KW-1185">Reference proteome</keyword>
<sequence length="392" mass="42707">MWGPFVPGLRLCRLFYTEAVRPLLAEAYPELRYAAARLGSGSEVLGFDTERSVDHDWGPRLTLFLSPDDLVRYGERVSTLLSERLPKQVGGWPTHFVPAAGRARVLAATDGPVAHLVQVTELGTWCDTQLAFDPRSGVRTLDWLATPAQLLAEVTGGAVFRDDLGELTAIRARLRWYPDDVWRYLLACQWARIGQEEPFVGRAAEAGSEAGSRILAARLVRDVMRLCLLLARRYPPYGKWLGSAFTTLPEPSPVAPEASLAAPEPSAVAPEASAVAPEASAVAVALDEALSGDASARQAALCTAYEAAGAWQNRLGLAEPVDPTRRWFHDRPYPVIDADRFASALLARIADPEIAGLPPVGGIDQYVDSTPVLCQPKLTRALMAAAWQRREY</sequence>
<name>A0ABQ4EVD1_9ACTN</name>
<evidence type="ECO:0000259" key="1">
    <source>
        <dbReference type="Pfam" id="PF13228"/>
    </source>
</evidence>
<feature type="domain" description="DUF4037" evidence="1">
    <location>
        <begin position="143"/>
        <end position="241"/>
    </location>
</feature>
<comment type="caution">
    <text evidence="2">The sequence shown here is derived from an EMBL/GenBank/DDBJ whole genome shotgun (WGS) entry which is preliminary data.</text>
</comment>
<gene>
    <name evidence="2" type="ORF">Pma05_51500</name>
</gene>